<evidence type="ECO:0000313" key="4">
    <source>
        <dbReference type="Proteomes" id="UP000813462"/>
    </source>
</evidence>
<keyword evidence="2" id="KW-1133">Transmembrane helix</keyword>
<evidence type="ECO:0000313" key="3">
    <source>
        <dbReference type="EMBL" id="KAH7511115.1"/>
    </source>
</evidence>
<feature type="compositionally biased region" description="Acidic residues" evidence="1">
    <location>
        <begin position="70"/>
        <end position="79"/>
    </location>
</feature>
<name>A0A978U9A3_ZIZJJ</name>
<accession>A0A978U9A3</accession>
<sequence length="120" mass="14018">MLVSFCVGHFFVLQDELKYAAFPVYAVMCLPVSFFVVAQFPLYFDLLWATYKKVECSHGVDAWREHEMAGEDMDNDNDGVEDKDLEERLREEEKRDLDVGGEEERDKEKKLCWIGTLKGR</sequence>
<evidence type="ECO:0000256" key="1">
    <source>
        <dbReference type="SAM" id="MobiDB-lite"/>
    </source>
</evidence>
<evidence type="ECO:0000256" key="2">
    <source>
        <dbReference type="SAM" id="Phobius"/>
    </source>
</evidence>
<protein>
    <submittedName>
        <fullName evidence="3">Uncharacterized protein</fullName>
    </submittedName>
</protein>
<feature type="compositionally biased region" description="Basic and acidic residues" evidence="1">
    <location>
        <begin position="80"/>
        <end position="105"/>
    </location>
</feature>
<gene>
    <name evidence="3" type="ORF">FEM48_ZijujUnG0042200</name>
</gene>
<dbReference type="Proteomes" id="UP000813462">
    <property type="component" value="Unassembled WGS sequence"/>
</dbReference>
<dbReference type="AlphaFoldDB" id="A0A978U9A3"/>
<reference evidence="3" key="1">
    <citation type="journal article" date="2021" name="Front. Plant Sci.">
        <title>Chromosome-Scale Genome Assembly for Chinese Sour Jujube and Insights Into Its Genome Evolution and Domestication Signature.</title>
        <authorList>
            <person name="Shen L.-Y."/>
            <person name="Luo H."/>
            <person name="Wang X.-L."/>
            <person name="Wang X.-M."/>
            <person name="Qiu X.-J."/>
            <person name="Liu H."/>
            <person name="Zhou S.-S."/>
            <person name="Jia K.-H."/>
            <person name="Nie S."/>
            <person name="Bao Y.-T."/>
            <person name="Zhang R.-G."/>
            <person name="Yun Q.-Z."/>
            <person name="Chai Y.-H."/>
            <person name="Lu J.-Y."/>
            <person name="Li Y."/>
            <person name="Zhao S.-W."/>
            <person name="Mao J.-F."/>
            <person name="Jia S.-G."/>
            <person name="Mao Y.-M."/>
        </authorList>
    </citation>
    <scope>NUCLEOTIDE SEQUENCE</scope>
    <source>
        <strain evidence="3">AT0</strain>
        <tissue evidence="3">Leaf</tissue>
    </source>
</reference>
<organism evidence="3 4">
    <name type="scientific">Ziziphus jujuba var. spinosa</name>
    <dbReference type="NCBI Taxonomy" id="714518"/>
    <lineage>
        <taxon>Eukaryota</taxon>
        <taxon>Viridiplantae</taxon>
        <taxon>Streptophyta</taxon>
        <taxon>Embryophyta</taxon>
        <taxon>Tracheophyta</taxon>
        <taxon>Spermatophyta</taxon>
        <taxon>Magnoliopsida</taxon>
        <taxon>eudicotyledons</taxon>
        <taxon>Gunneridae</taxon>
        <taxon>Pentapetalae</taxon>
        <taxon>rosids</taxon>
        <taxon>fabids</taxon>
        <taxon>Rosales</taxon>
        <taxon>Rhamnaceae</taxon>
        <taxon>Paliureae</taxon>
        <taxon>Ziziphus</taxon>
    </lineage>
</organism>
<keyword evidence="2" id="KW-0472">Membrane</keyword>
<keyword evidence="2" id="KW-0812">Transmembrane</keyword>
<dbReference type="EMBL" id="JAEACU010000212">
    <property type="protein sequence ID" value="KAH7511115.1"/>
    <property type="molecule type" value="Genomic_DNA"/>
</dbReference>
<comment type="caution">
    <text evidence="3">The sequence shown here is derived from an EMBL/GenBank/DDBJ whole genome shotgun (WGS) entry which is preliminary data.</text>
</comment>
<proteinExistence type="predicted"/>
<feature type="transmembrane region" description="Helical" evidence="2">
    <location>
        <begin position="20"/>
        <end position="44"/>
    </location>
</feature>
<feature type="region of interest" description="Disordered" evidence="1">
    <location>
        <begin position="68"/>
        <end position="105"/>
    </location>
</feature>